<dbReference type="InterPro" id="IPR038107">
    <property type="entry name" value="Glycos_transf_N_sf"/>
</dbReference>
<feature type="site" description="Transition state stabilizer" evidence="11">
    <location>
        <position position="134"/>
    </location>
</feature>
<evidence type="ECO:0000256" key="11">
    <source>
        <dbReference type="PIRSR" id="PIRSR639901-2"/>
    </source>
</evidence>
<keyword evidence="12" id="KW-1003">Cell membrane</keyword>
<feature type="site" description="Transition state stabilizer" evidence="11">
    <location>
        <position position="212"/>
    </location>
</feature>
<dbReference type="AlphaFoldDB" id="A0A7X0NEP0"/>
<comment type="subcellular location">
    <subcellularLocation>
        <location evidence="1">Cell inner membrane</location>
        <topology evidence="1">Single-pass membrane protein</topology>
        <orientation evidence="1">Cytoplasmic side</orientation>
    </subcellularLocation>
    <subcellularLocation>
        <location evidence="12">Cell membrane</location>
    </subcellularLocation>
</comment>
<reference evidence="14 15" key="1">
    <citation type="submission" date="2020-08" db="EMBL/GenBank/DDBJ databases">
        <title>Genomic Encyclopedia of Type Strains, Phase IV (KMG-IV): sequencing the most valuable type-strain genomes for metagenomic binning, comparative biology and taxonomic classification.</title>
        <authorList>
            <person name="Goeker M."/>
        </authorList>
    </citation>
    <scope>NUCLEOTIDE SEQUENCE [LARGE SCALE GENOMIC DNA]</scope>
    <source>
        <strain evidence="14 15">DSM 26287</strain>
    </source>
</reference>
<dbReference type="EMBL" id="JACHHU010000002">
    <property type="protein sequence ID" value="MBB6542030.1"/>
    <property type="molecule type" value="Genomic_DNA"/>
</dbReference>
<feature type="transmembrane region" description="Helical" evidence="12">
    <location>
        <begin position="7"/>
        <end position="27"/>
    </location>
</feature>
<evidence type="ECO:0000256" key="1">
    <source>
        <dbReference type="ARBA" id="ARBA00004388"/>
    </source>
</evidence>
<keyword evidence="14" id="KW-0328">Glycosyltransferase</keyword>
<comment type="caution">
    <text evidence="14">The sequence shown here is derived from an EMBL/GenBank/DDBJ whole genome shotgun (WGS) entry which is preliminary data.</text>
</comment>
<dbReference type="PANTHER" id="PTHR42755">
    <property type="entry name" value="3-DEOXY-MANNO-OCTULOSONATE CYTIDYLYLTRANSFERASE"/>
    <property type="match status" value="1"/>
</dbReference>
<evidence type="ECO:0000256" key="2">
    <source>
        <dbReference type="ARBA" id="ARBA00004713"/>
    </source>
</evidence>
<evidence type="ECO:0000256" key="4">
    <source>
        <dbReference type="ARBA" id="ARBA00012621"/>
    </source>
</evidence>
<dbReference type="UniPathway" id="UPA00958"/>
<evidence type="ECO:0000256" key="10">
    <source>
        <dbReference type="PIRSR" id="PIRSR639901-1"/>
    </source>
</evidence>
<evidence type="ECO:0000313" key="14">
    <source>
        <dbReference type="EMBL" id="MBB6542030.1"/>
    </source>
</evidence>
<keyword evidence="15" id="KW-1185">Reference proteome</keyword>
<comment type="similarity">
    <text evidence="3">Belongs to the glycosyltransferase group 1 family. Glycosyltransferase 30 subfamily.</text>
</comment>
<dbReference type="Pfam" id="PF04413">
    <property type="entry name" value="Glycos_transf_N"/>
    <property type="match status" value="1"/>
</dbReference>
<dbReference type="SUPFAM" id="SSF53756">
    <property type="entry name" value="UDP-Glycosyltransferase/glycogen phosphorylase"/>
    <property type="match status" value="1"/>
</dbReference>
<comment type="pathway">
    <text evidence="2 12">Bacterial outer membrane biogenesis; LPS core biosynthesis.</text>
</comment>
<keyword evidence="6 12" id="KW-0808">Transferase</keyword>
<dbReference type="Proteomes" id="UP000537141">
    <property type="component" value="Unassembled WGS sequence"/>
</dbReference>
<dbReference type="Gene3D" id="3.40.50.2000">
    <property type="entry name" value="Glycogen Phosphorylase B"/>
    <property type="match status" value="1"/>
</dbReference>
<gene>
    <name evidence="14" type="ORF">HNQ55_000505</name>
</gene>
<dbReference type="PANTHER" id="PTHR42755:SF1">
    <property type="entry name" value="3-DEOXY-D-MANNO-OCTULOSONIC ACID TRANSFERASE, MITOCHONDRIAL-RELATED"/>
    <property type="match status" value="1"/>
</dbReference>
<dbReference type="Gene3D" id="3.40.50.11720">
    <property type="entry name" value="3-Deoxy-D-manno-octulosonic-acid transferase, N-terminal domain"/>
    <property type="match status" value="1"/>
</dbReference>
<protein>
    <recommendedName>
        <fullName evidence="5 12">3-deoxy-D-manno-octulosonic acid transferase</fullName>
        <shortName evidence="12">Kdo transferase</shortName>
        <ecNumber evidence="4 12">2.4.99.12</ecNumber>
    </recommendedName>
    <alternativeName>
        <fullName evidence="8 12">Lipid IV(A) 3-deoxy-D-manno-octulosonic acid transferase</fullName>
    </alternativeName>
</protein>
<dbReference type="InterPro" id="IPR007507">
    <property type="entry name" value="Glycos_transf_N"/>
</dbReference>
<dbReference type="FunFam" id="3.40.50.11720:FF:000001">
    <property type="entry name" value="3-deoxy-D-manno-octulosonic acid transferase"/>
    <property type="match status" value="1"/>
</dbReference>
<keyword evidence="12" id="KW-0448">Lipopolysaccharide biosynthesis</keyword>
<keyword evidence="12" id="KW-1133">Transmembrane helix</keyword>
<dbReference type="GO" id="GO:0043842">
    <property type="term" value="F:Kdo transferase activity"/>
    <property type="evidence" value="ECO:0007669"/>
    <property type="project" value="UniProtKB-EC"/>
</dbReference>
<dbReference type="GO" id="GO:0005886">
    <property type="term" value="C:plasma membrane"/>
    <property type="evidence" value="ECO:0007669"/>
    <property type="project" value="UniProtKB-SubCell"/>
</dbReference>
<organism evidence="14 15">
    <name type="scientific">Thalassotalea piscium</name>
    <dbReference type="NCBI Taxonomy" id="1230533"/>
    <lineage>
        <taxon>Bacteria</taxon>
        <taxon>Pseudomonadati</taxon>
        <taxon>Pseudomonadota</taxon>
        <taxon>Gammaproteobacteria</taxon>
        <taxon>Alteromonadales</taxon>
        <taxon>Colwelliaceae</taxon>
        <taxon>Thalassotalea</taxon>
    </lineage>
</organism>
<keyword evidence="7" id="KW-0735">Signal-anchor</keyword>
<keyword evidence="12" id="KW-0812">Transmembrane</keyword>
<sequence>MRNFITLLLYRLVLMSLLPLVIITLVIRSKNNPQYRKRLSERLGFVRSSFKQNSIVIHAASVGEVIALKPFVEKLLQQQPELVITFTTFTPTGSAQVSTLFGDRVQHCYLPLDIWPCTAMFLYKLKPKAAVFMETEIWPNLVAQCKHKDIKLLLINGRLSEKSVESYQKLTWLIQPSLLAFDHIYCQSQDNLARFLMIGATNTNISVSGNLKYDISINEKVASKQKELSQYLKENRRIWVVASTHQGDEDIILSAFRLIKAQHPDLLLILVPRHPERFDAVASLCKKCFNTIRRSEETPIKPDTDIWLLDSLGELLAVFALANVVTMGGSFSQIGGHNPLEPALFKLPIIVGPDMNNFTDIMYQLMEQQAVIQLSEEGNISEHLSAEMINLLNNSSLADKYGNSAHKVVLANQGASQRSLDKLLALIHKS</sequence>
<dbReference type="GO" id="GO:0009245">
    <property type="term" value="P:lipid A biosynthetic process"/>
    <property type="evidence" value="ECO:0007669"/>
    <property type="project" value="TreeGrafter"/>
</dbReference>
<evidence type="ECO:0000256" key="7">
    <source>
        <dbReference type="ARBA" id="ARBA00022968"/>
    </source>
</evidence>
<evidence type="ECO:0000256" key="8">
    <source>
        <dbReference type="ARBA" id="ARBA00031445"/>
    </source>
</evidence>
<dbReference type="RefSeq" id="WP_184422216.1">
    <property type="nucleotide sequence ID" value="NZ_AP027362.1"/>
</dbReference>
<feature type="domain" description="3-deoxy-D-manno-octulosonic-acid transferase N-terminal" evidence="13">
    <location>
        <begin position="37"/>
        <end position="215"/>
    </location>
</feature>
<comment type="catalytic activity">
    <reaction evidence="9 12">
        <text>lipid IVA (E. coli) + CMP-3-deoxy-beta-D-manno-octulosonate = alpha-Kdo-(2-&gt;6)-lipid IVA (E. coli) + CMP + H(+)</text>
        <dbReference type="Rhea" id="RHEA:28066"/>
        <dbReference type="ChEBI" id="CHEBI:15378"/>
        <dbReference type="ChEBI" id="CHEBI:58603"/>
        <dbReference type="ChEBI" id="CHEBI:60364"/>
        <dbReference type="ChEBI" id="CHEBI:60377"/>
        <dbReference type="ChEBI" id="CHEBI:85987"/>
        <dbReference type="EC" id="2.4.99.12"/>
    </reaction>
</comment>
<name>A0A7X0NEP0_9GAMM</name>
<dbReference type="GO" id="GO:0009244">
    <property type="term" value="P:lipopolysaccharide core region biosynthetic process"/>
    <property type="evidence" value="ECO:0007669"/>
    <property type="project" value="UniProtKB-UniRule"/>
</dbReference>
<dbReference type="InterPro" id="IPR039901">
    <property type="entry name" value="Kdotransferase"/>
</dbReference>
<evidence type="ECO:0000313" key="15">
    <source>
        <dbReference type="Proteomes" id="UP000537141"/>
    </source>
</evidence>
<dbReference type="FunFam" id="3.40.50.2000:FF:000032">
    <property type="entry name" value="3-deoxy-D-manno-octulosonic acid transferase"/>
    <property type="match status" value="1"/>
</dbReference>
<accession>A0A7X0NEP0</accession>
<feature type="active site" description="Proton acceptor" evidence="10">
    <location>
        <position position="64"/>
    </location>
</feature>
<dbReference type="NCBIfam" id="NF004388">
    <property type="entry name" value="PRK05749.1-4"/>
    <property type="match status" value="1"/>
</dbReference>
<evidence type="ECO:0000256" key="9">
    <source>
        <dbReference type="ARBA" id="ARBA00049183"/>
    </source>
</evidence>
<dbReference type="EC" id="2.4.99.12" evidence="4 12"/>
<evidence type="ECO:0000256" key="5">
    <source>
        <dbReference type="ARBA" id="ARBA00019077"/>
    </source>
</evidence>
<evidence type="ECO:0000256" key="3">
    <source>
        <dbReference type="ARBA" id="ARBA00006380"/>
    </source>
</evidence>
<proteinExistence type="inferred from homology"/>
<comment type="function">
    <text evidence="12">Involved in lipopolysaccharide (LPS) biosynthesis. Catalyzes the transfer of 3-deoxy-D-manno-octulosonate (Kdo) residue(s) from CMP-Kdo to lipid IV(A), the tetraacyldisaccharide-1,4'-bisphosphate precursor of lipid A.</text>
</comment>
<evidence type="ECO:0000256" key="6">
    <source>
        <dbReference type="ARBA" id="ARBA00022679"/>
    </source>
</evidence>
<evidence type="ECO:0000259" key="13">
    <source>
        <dbReference type="Pfam" id="PF04413"/>
    </source>
</evidence>
<keyword evidence="12" id="KW-0472">Membrane</keyword>
<evidence type="ECO:0000256" key="12">
    <source>
        <dbReference type="RuleBase" id="RU365103"/>
    </source>
</evidence>